<accession>A0A817QWF2</accession>
<protein>
    <submittedName>
        <fullName evidence="1">Uncharacterized protein</fullName>
    </submittedName>
</protein>
<evidence type="ECO:0000313" key="1">
    <source>
        <dbReference type="EMBL" id="CAF3218218.1"/>
    </source>
</evidence>
<name>A0A817QWF2_9BILA</name>
<gene>
    <name evidence="1" type="ORF">LUA448_LOCUS3121</name>
</gene>
<comment type="caution">
    <text evidence="1">The sequence shown here is derived from an EMBL/GenBank/DDBJ whole genome shotgun (WGS) entry which is preliminary data.</text>
</comment>
<organism evidence="1 2">
    <name type="scientific">Rotaria socialis</name>
    <dbReference type="NCBI Taxonomy" id="392032"/>
    <lineage>
        <taxon>Eukaryota</taxon>
        <taxon>Metazoa</taxon>
        <taxon>Spiralia</taxon>
        <taxon>Gnathifera</taxon>
        <taxon>Rotifera</taxon>
        <taxon>Eurotatoria</taxon>
        <taxon>Bdelloidea</taxon>
        <taxon>Philodinida</taxon>
        <taxon>Philodinidae</taxon>
        <taxon>Rotaria</taxon>
    </lineage>
</organism>
<sequence length="89" mass="10366">MIRIDHVFRWHTSTLAHAQMSAHERELYTPMQNHLKEHQYVFILLFHNLLNINNIFVCVYRGAVPIDIAPKACLVQSQVKRIATNATAR</sequence>
<proteinExistence type="predicted"/>
<evidence type="ECO:0000313" key="2">
    <source>
        <dbReference type="Proteomes" id="UP000663833"/>
    </source>
</evidence>
<reference evidence="1" key="1">
    <citation type="submission" date="2021-02" db="EMBL/GenBank/DDBJ databases">
        <authorList>
            <person name="Nowell W R."/>
        </authorList>
    </citation>
    <scope>NUCLEOTIDE SEQUENCE</scope>
</reference>
<dbReference type="EMBL" id="CAJNYD010000118">
    <property type="protein sequence ID" value="CAF3218218.1"/>
    <property type="molecule type" value="Genomic_DNA"/>
</dbReference>
<dbReference type="Proteomes" id="UP000663833">
    <property type="component" value="Unassembled WGS sequence"/>
</dbReference>
<dbReference type="AlphaFoldDB" id="A0A817QWF2"/>